<dbReference type="InterPro" id="IPR024731">
    <property type="entry name" value="NELL2-like_EGF"/>
</dbReference>
<dbReference type="EMBL" id="MCFN01000002">
    <property type="protein sequence ID" value="OXB69320.1"/>
    <property type="molecule type" value="Genomic_DNA"/>
</dbReference>
<evidence type="ECO:0000256" key="3">
    <source>
        <dbReference type="ARBA" id="ARBA00022692"/>
    </source>
</evidence>
<comment type="caution">
    <text evidence="8">Lacks conserved residue(s) required for the propagation of feature annotation.</text>
</comment>
<dbReference type="FunFam" id="2.30.180.10:FF:000018">
    <property type="entry name" value="Stabilin 2"/>
    <property type="match status" value="1"/>
</dbReference>
<dbReference type="Pfam" id="PF12947">
    <property type="entry name" value="EGF_3"/>
    <property type="match status" value="1"/>
</dbReference>
<feature type="domain" description="FAS1" evidence="10">
    <location>
        <begin position="69"/>
        <end position="231"/>
    </location>
</feature>
<dbReference type="STRING" id="9009.A0A226NPS6"/>
<dbReference type="InterPro" id="IPR036378">
    <property type="entry name" value="FAS1_dom_sf"/>
</dbReference>
<evidence type="ECO:0000256" key="2">
    <source>
        <dbReference type="ARBA" id="ARBA00022536"/>
    </source>
</evidence>
<keyword evidence="3" id="KW-0812">Transmembrane</keyword>
<dbReference type="Gene3D" id="2.10.25.10">
    <property type="entry name" value="Laminin"/>
    <property type="match status" value="1"/>
</dbReference>
<dbReference type="GO" id="GO:0016020">
    <property type="term" value="C:membrane"/>
    <property type="evidence" value="ECO:0007669"/>
    <property type="project" value="UniProtKB-SubCell"/>
</dbReference>
<dbReference type="FunFam" id="2.30.180.10:FF:000016">
    <property type="entry name" value="Stabilin 2"/>
    <property type="match status" value="1"/>
</dbReference>
<dbReference type="PROSITE" id="PS50213">
    <property type="entry name" value="FAS1"/>
    <property type="match status" value="4"/>
</dbReference>
<feature type="domain" description="EGF-like" evidence="9">
    <location>
        <begin position="450"/>
        <end position="492"/>
    </location>
</feature>
<comment type="caution">
    <text evidence="11">The sequence shown here is derived from an EMBL/GenBank/DDBJ whole genome shotgun (WGS) entry which is preliminary data.</text>
</comment>
<reference evidence="11 12" key="1">
    <citation type="submission" date="2016-07" db="EMBL/GenBank/DDBJ databases">
        <title>Disparate Historic Effective Population Sizes Predicted by Modern Levels of Genome Diversity for the Scaled Quail (Callipepla squamata) and the Northern Bobwhite (Colinus virginianus): Inferences from First and Second Generation Draft Genome Assemblies for Sympatric New World Quail.</title>
        <authorList>
            <person name="Oldeschulte D.L."/>
            <person name="Halley Y.A."/>
            <person name="Bhattarai E.K."/>
            <person name="Brashear W.A."/>
            <person name="Hill J."/>
            <person name="Metz R.P."/>
            <person name="Johnson C.D."/>
            <person name="Rollins D."/>
            <person name="Peterson M.J."/>
            <person name="Bickhart D.M."/>
            <person name="Decker J.E."/>
            <person name="Seabury C.M."/>
        </authorList>
    </citation>
    <scope>NUCLEOTIDE SEQUENCE [LARGE SCALE GENOMIC DNA]</scope>
    <source>
        <strain evidence="11 12">Texas</strain>
        <tissue evidence="11">Leg muscle</tissue>
    </source>
</reference>
<evidence type="ECO:0000256" key="8">
    <source>
        <dbReference type="PROSITE-ProRule" id="PRU00076"/>
    </source>
</evidence>
<dbReference type="AlphaFoldDB" id="A0A226NPS6"/>
<evidence type="ECO:0000256" key="5">
    <source>
        <dbReference type="ARBA" id="ARBA00023136"/>
    </source>
</evidence>
<organism evidence="11 12">
    <name type="scientific">Callipepla squamata</name>
    <name type="common">Scaled quail</name>
    <dbReference type="NCBI Taxonomy" id="9009"/>
    <lineage>
        <taxon>Eukaryota</taxon>
        <taxon>Metazoa</taxon>
        <taxon>Chordata</taxon>
        <taxon>Craniata</taxon>
        <taxon>Vertebrata</taxon>
        <taxon>Euteleostomi</taxon>
        <taxon>Archelosauria</taxon>
        <taxon>Archosauria</taxon>
        <taxon>Dinosauria</taxon>
        <taxon>Saurischia</taxon>
        <taxon>Theropoda</taxon>
        <taxon>Coelurosauria</taxon>
        <taxon>Aves</taxon>
        <taxon>Neognathae</taxon>
        <taxon>Galloanserae</taxon>
        <taxon>Galliformes</taxon>
        <taxon>Odontophoridae</taxon>
        <taxon>Callipepla</taxon>
    </lineage>
</organism>
<keyword evidence="4" id="KW-1133">Transmembrane helix</keyword>
<dbReference type="Proteomes" id="UP000198323">
    <property type="component" value="Unassembled WGS sequence"/>
</dbReference>
<dbReference type="GO" id="GO:0030169">
    <property type="term" value="F:low-density lipoprotein particle binding"/>
    <property type="evidence" value="ECO:0007669"/>
    <property type="project" value="TreeGrafter"/>
</dbReference>
<dbReference type="PANTHER" id="PTHR24038">
    <property type="entry name" value="STABILIN"/>
    <property type="match status" value="1"/>
</dbReference>
<dbReference type="InterPro" id="IPR000782">
    <property type="entry name" value="FAS1_domain"/>
</dbReference>
<feature type="domain" description="FAS1" evidence="10">
    <location>
        <begin position="617"/>
        <end position="745"/>
    </location>
</feature>
<keyword evidence="7" id="KW-0325">Glycoprotein</keyword>
<accession>A0A226NPS6</accession>
<proteinExistence type="predicted"/>
<keyword evidence="12" id="KW-1185">Reference proteome</keyword>
<feature type="domain" description="FAS1" evidence="10">
    <location>
        <begin position="243"/>
        <end position="378"/>
    </location>
</feature>
<evidence type="ECO:0000313" key="11">
    <source>
        <dbReference type="EMBL" id="OXB69320.1"/>
    </source>
</evidence>
<gene>
    <name evidence="11" type="ORF">ASZ78_015720</name>
</gene>
<evidence type="ECO:0000259" key="9">
    <source>
        <dbReference type="PROSITE" id="PS50026"/>
    </source>
</evidence>
<dbReference type="GO" id="GO:0005041">
    <property type="term" value="F:low-density lipoprotein particle receptor activity"/>
    <property type="evidence" value="ECO:0007669"/>
    <property type="project" value="TreeGrafter"/>
</dbReference>
<evidence type="ECO:0000256" key="4">
    <source>
        <dbReference type="ARBA" id="ARBA00022989"/>
    </source>
</evidence>
<evidence type="ECO:0008006" key="13">
    <source>
        <dbReference type="Google" id="ProtNLM"/>
    </source>
</evidence>
<dbReference type="SMART" id="SM00554">
    <property type="entry name" value="FAS1"/>
    <property type="match status" value="4"/>
</dbReference>
<evidence type="ECO:0000256" key="6">
    <source>
        <dbReference type="ARBA" id="ARBA00023157"/>
    </source>
</evidence>
<dbReference type="Gene3D" id="2.30.180.10">
    <property type="entry name" value="FAS1 domain"/>
    <property type="match status" value="4"/>
</dbReference>
<dbReference type="Pfam" id="PF02469">
    <property type="entry name" value="Fasciclin"/>
    <property type="match status" value="4"/>
</dbReference>
<keyword evidence="2 8" id="KW-0245">EGF-like domain</keyword>
<dbReference type="PROSITE" id="PS01186">
    <property type="entry name" value="EGF_2"/>
    <property type="match status" value="1"/>
</dbReference>
<evidence type="ECO:0000259" key="10">
    <source>
        <dbReference type="PROSITE" id="PS50213"/>
    </source>
</evidence>
<sequence>MKLHLTSQVPDQTKKRCDQKLLVQMKTECMPCSLNLEARCPAGYTKITNGTGIPDCRKDFLGQPVKNVLKKICLVLSAHQFATVFMEYATVELQEMEDAPACLDTKGSAVINLSIHALKKSVILMPTALTLDRINTNVLVKKVTEIKELLNNNLKAQYFVKLHVIAGQLNTTSLNNTDTIHTLTGKSGEISRGEKDNQLRIRIQGGRRKGKLLQGNIIASNGILHIVDKAMDNMEPAFQSNKEETIMSVLQDNGRYSQFASLIEKTGLGMDLQQDNRLYTVFVPSNDALSNMKSEDLDYLLSAEGSLKLLELVRYHIVSNAELEIASLISVGHIRSMAKQFLFFNTTSTGQVLVSGEEMEETDIVAKNGRIFTLSGVLIPPTIVPILPHRCDETKSQTVMIPSQSNQGVAEASLAPAAVPAQEVSPNPAQETDSCICKAGYEGDGMTCSKVDPCAGLNSGGCNIHATCQLEPSYGWECVCPKGYEGDGRICYGNAADEAELNSVLSTASNLTVLVPSLQAIENMDEDEKDFWMSKSNIPTLLKYHLLTGAYSFADFQNLSSSDMLPTSLQSNFLHLSKENGNLTVEGAHILTGDIASTNGIIHVIDKVLTPLRSTIMPRLLARLEQMPDYSIFRGYIIQYGLADEIEAANTYTVFAPNNDAVENYLRDKKVVTLDEDQIRYHILIDEKLLKSDLHNGMHRETMLGYTYHVGFFLHNSQLFVNDAPISYANVATDKGIIHGLGKVLEIQKNRCDTNHTVITVSSSVHTDSSRLIRDIWSKCG</sequence>
<evidence type="ECO:0000256" key="7">
    <source>
        <dbReference type="ARBA" id="ARBA00023180"/>
    </source>
</evidence>
<keyword evidence="6" id="KW-1015">Disulfide bond</keyword>
<comment type="subcellular location">
    <subcellularLocation>
        <location evidence="1">Membrane</location>
        <topology evidence="1">Single-pass membrane protein</topology>
    </subcellularLocation>
</comment>
<dbReference type="PROSITE" id="PS50026">
    <property type="entry name" value="EGF_3"/>
    <property type="match status" value="1"/>
</dbReference>
<dbReference type="SUPFAM" id="SSF82153">
    <property type="entry name" value="FAS1 domain"/>
    <property type="match status" value="4"/>
</dbReference>
<keyword evidence="5" id="KW-0472">Membrane</keyword>
<dbReference type="InterPro" id="IPR000742">
    <property type="entry name" value="EGF"/>
</dbReference>
<evidence type="ECO:0000313" key="12">
    <source>
        <dbReference type="Proteomes" id="UP000198323"/>
    </source>
</evidence>
<evidence type="ECO:0000256" key="1">
    <source>
        <dbReference type="ARBA" id="ARBA00004167"/>
    </source>
</evidence>
<protein>
    <recommendedName>
        <fullName evidence="13">FAS1 domain-containing protein</fullName>
    </recommendedName>
</protein>
<feature type="domain" description="FAS1" evidence="10">
    <location>
        <begin position="476"/>
        <end position="609"/>
    </location>
</feature>
<dbReference type="PANTHER" id="PTHR24038:SF0">
    <property type="entry name" value="STABILIN-2"/>
    <property type="match status" value="1"/>
</dbReference>
<name>A0A226NPS6_CALSU</name>
<dbReference type="OrthoDB" id="286301at2759"/>